<sequence length="122" mass="13695">MEDRKPPELRSLDQMLSLADNGDYLPDLLSRIEANNVEMRQFAQDFHTSAKGKITITLDLKVDPFGQMEMVIEDKVAGPKPPKHKAVAWMTGTGSVTTHNPAQTRMEIRDAGDGRREMRTAE</sequence>
<dbReference type="Proteomes" id="UP000580830">
    <property type="component" value="Unassembled WGS sequence"/>
</dbReference>
<evidence type="ECO:0000313" key="2">
    <source>
        <dbReference type="EMBL" id="HHW32665.1"/>
    </source>
</evidence>
<dbReference type="RefSeq" id="WP_303728841.1">
    <property type="nucleotide sequence ID" value="NZ_DULP01000013.1"/>
</dbReference>
<organism evidence="2 3">
    <name type="scientific">Paracoccus solventivorans</name>
    <dbReference type="NCBI Taxonomy" id="53463"/>
    <lineage>
        <taxon>Bacteria</taxon>
        <taxon>Pseudomonadati</taxon>
        <taxon>Pseudomonadota</taxon>
        <taxon>Alphaproteobacteria</taxon>
        <taxon>Rhodobacterales</taxon>
        <taxon>Paracoccaceae</taxon>
        <taxon>Paracoccus</taxon>
    </lineage>
</organism>
<name>A0A832PL41_9RHOB</name>
<proteinExistence type="predicted"/>
<gene>
    <name evidence="2" type="ORF">GXX24_00770</name>
</gene>
<reference evidence="2 3" key="1">
    <citation type="journal article" date="2020" name="Biotechnol. Biofuels">
        <title>New insights from the biogas microbiome by comprehensive genome-resolved metagenomics of nearly 1600 species originating from multiple anaerobic digesters.</title>
        <authorList>
            <person name="Campanaro S."/>
            <person name="Treu L."/>
            <person name="Rodriguez-R L.M."/>
            <person name="Kovalovszki A."/>
            <person name="Ziels R.M."/>
            <person name="Maus I."/>
            <person name="Zhu X."/>
            <person name="Kougias P.G."/>
            <person name="Basile A."/>
            <person name="Luo G."/>
            <person name="Schluter A."/>
            <person name="Konstantinidis K.T."/>
            <person name="Angelidaki I."/>
        </authorList>
    </citation>
    <scope>NUCLEOTIDE SEQUENCE [LARGE SCALE GENOMIC DNA]</scope>
    <source>
        <strain evidence="2">AS04akNAM_125</strain>
    </source>
</reference>
<evidence type="ECO:0000313" key="3">
    <source>
        <dbReference type="Proteomes" id="UP000580830"/>
    </source>
</evidence>
<protein>
    <submittedName>
        <fullName evidence="2">Uncharacterized protein</fullName>
    </submittedName>
</protein>
<evidence type="ECO:0000256" key="1">
    <source>
        <dbReference type="SAM" id="MobiDB-lite"/>
    </source>
</evidence>
<feature type="region of interest" description="Disordered" evidence="1">
    <location>
        <begin position="93"/>
        <end position="122"/>
    </location>
</feature>
<dbReference type="EMBL" id="DULP01000013">
    <property type="protein sequence ID" value="HHW32665.1"/>
    <property type="molecule type" value="Genomic_DNA"/>
</dbReference>
<comment type="caution">
    <text evidence="2">The sequence shown here is derived from an EMBL/GenBank/DDBJ whole genome shotgun (WGS) entry which is preliminary data.</text>
</comment>
<accession>A0A832PL41</accession>
<dbReference type="AlphaFoldDB" id="A0A832PL41"/>
<feature type="compositionally biased region" description="Basic and acidic residues" evidence="1">
    <location>
        <begin position="106"/>
        <end position="122"/>
    </location>
</feature>
<feature type="compositionally biased region" description="Polar residues" evidence="1">
    <location>
        <begin position="93"/>
        <end position="103"/>
    </location>
</feature>